<proteinExistence type="predicted"/>
<dbReference type="RefSeq" id="XP_015086938.1">
    <property type="nucleotide sequence ID" value="XM_015231452.1"/>
</dbReference>
<organism evidence="1 2">
    <name type="scientific">Solanum pennellii</name>
    <name type="common">Tomato</name>
    <name type="synonym">Lycopersicon pennellii</name>
    <dbReference type="NCBI Taxonomy" id="28526"/>
    <lineage>
        <taxon>Eukaryota</taxon>
        <taxon>Viridiplantae</taxon>
        <taxon>Streptophyta</taxon>
        <taxon>Embryophyta</taxon>
        <taxon>Tracheophyta</taxon>
        <taxon>Spermatophyta</taxon>
        <taxon>Magnoliopsida</taxon>
        <taxon>eudicotyledons</taxon>
        <taxon>Gunneridae</taxon>
        <taxon>Pentapetalae</taxon>
        <taxon>asterids</taxon>
        <taxon>lamiids</taxon>
        <taxon>Solanales</taxon>
        <taxon>Solanaceae</taxon>
        <taxon>Solanoideae</taxon>
        <taxon>Solaneae</taxon>
        <taxon>Solanum</taxon>
        <taxon>Solanum subgen. Lycopersicon</taxon>
    </lineage>
</organism>
<name>A0ABM1HKV1_SOLPN</name>
<accession>A0ABM1HKV1</accession>
<gene>
    <name evidence="2" type="primary">LOC107030046</name>
</gene>
<dbReference type="Proteomes" id="UP000694930">
    <property type="component" value="Chromosome 9"/>
</dbReference>
<evidence type="ECO:0000313" key="1">
    <source>
        <dbReference type="Proteomes" id="UP000694930"/>
    </source>
</evidence>
<dbReference type="GeneID" id="107030046"/>
<sequence length="155" mass="17004">MNPPSFTDSSTTEDPKSELKKVFNVMHVVGTESVELVSYQNKSVARTWFDLWKDGKAKDAPQPSMAFFEEAFMWVVLSSRTERSKGSAGCFKCGQIGTFIRECQKSKIIDGSGGNRAHFSSASPPYRAAPRGATSGFGEGTNCLHALNNCHEQEN</sequence>
<reference evidence="1" key="1">
    <citation type="journal article" date="2014" name="Nat. Genet.">
        <title>The genome of the stress-tolerant wild tomato species Solanum pennellii.</title>
        <authorList>
            <person name="Bolger A."/>
            <person name="Scossa F."/>
            <person name="Bolger M.E."/>
            <person name="Lanz C."/>
            <person name="Maumus F."/>
            <person name="Tohge T."/>
            <person name="Quesneville H."/>
            <person name="Alseekh S."/>
            <person name="Sorensen I."/>
            <person name="Lichtenstein G."/>
            <person name="Fich E.A."/>
            <person name="Conte M."/>
            <person name="Keller H."/>
            <person name="Schneeberger K."/>
            <person name="Schwacke R."/>
            <person name="Ofner I."/>
            <person name="Vrebalov J."/>
            <person name="Xu Y."/>
            <person name="Osorio S."/>
            <person name="Aflitos S.A."/>
            <person name="Schijlen E."/>
            <person name="Jimenez-Gomez J.M."/>
            <person name="Ryngajllo M."/>
            <person name="Kimura S."/>
            <person name="Kumar R."/>
            <person name="Koenig D."/>
            <person name="Headland L.R."/>
            <person name="Maloof J.N."/>
            <person name="Sinha N."/>
            <person name="van Ham R.C."/>
            <person name="Lankhorst R.K."/>
            <person name="Mao L."/>
            <person name="Vogel A."/>
            <person name="Arsova B."/>
            <person name="Panstruga R."/>
            <person name="Fei Z."/>
            <person name="Rose J.K."/>
            <person name="Zamir D."/>
            <person name="Carrari F."/>
            <person name="Giovannoni J.J."/>
            <person name="Weigel D."/>
            <person name="Usadel B."/>
            <person name="Fernie A.R."/>
        </authorList>
    </citation>
    <scope>NUCLEOTIDE SEQUENCE [LARGE SCALE GENOMIC DNA]</scope>
    <source>
        <strain evidence="1">cv. LA0716</strain>
    </source>
</reference>
<keyword evidence="1" id="KW-1185">Reference proteome</keyword>
<protein>
    <submittedName>
        <fullName evidence="2">Uncharacterized protein LOC107030046</fullName>
    </submittedName>
</protein>
<reference evidence="2" key="2">
    <citation type="submission" date="2025-08" db="UniProtKB">
        <authorList>
            <consortium name="RefSeq"/>
        </authorList>
    </citation>
    <scope>IDENTIFICATION</scope>
</reference>
<evidence type="ECO:0000313" key="2">
    <source>
        <dbReference type="RefSeq" id="XP_015086938.1"/>
    </source>
</evidence>